<organism evidence="2 3">
    <name type="scientific">Limosilactobacillus pontis</name>
    <dbReference type="NCBI Taxonomy" id="35787"/>
    <lineage>
        <taxon>Bacteria</taxon>
        <taxon>Bacillati</taxon>
        <taxon>Bacillota</taxon>
        <taxon>Bacilli</taxon>
        <taxon>Lactobacillales</taxon>
        <taxon>Lactobacillaceae</taxon>
        <taxon>Limosilactobacillus</taxon>
    </lineage>
</organism>
<dbReference type="OrthoDB" id="2316788at2"/>
<proteinExistence type="predicted"/>
<evidence type="ECO:0000313" key="3">
    <source>
        <dbReference type="Proteomes" id="UP000239920"/>
    </source>
</evidence>
<name>A0A2J6NN66_9LACO</name>
<dbReference type="RefSeq" id="WP_104688646.1">
    <property type="nucleotide sequence ID" value="NZ_JBKTHY010000019.1"/>
</dbReference>
<comment type="caution">
    <text evidence="2">The sequence shown here is derived from an EMBL/GenBank/DDBJ whole genome shotgun (WGS) entry which is preliminary data.</text>
</comment>
<reference evidence="2 3" key="1">
    <citation type="submission" date="2017-09" db="EMBL/GenBank/DDBJ databases">
        <title>Bacterial strain isolated from the female urinary microbiota.</title>
        <authorList>
            <person name="Thomas-White K."/>
            <person name="Kumar N."/>
            <person name="Forster S."/>
            <person name="Putonti C."/>
            <person name="Lawley T."/>
            <person name="Wolfe A.J."/>
        </authorList>
    </citation>
    <scope>NUCLEOTIDE SEQUENCE [LARGE SCALE GENOMIC DNA]</scope>
    <source>
        <strain evidence="2 3">UMB0683</strain>
    </source>
</reference>
<evidence type="ECO:0000313" key="2">
    <source>
        <dbReference type="EMBL" id="PMB82771.1"/>
    </source>
</evidence>
<feature type="domain" description="DUF1659" evidence="1">
    <location>
        <begin position="5"/>
        <end position="66"/>
    </location>
</feature>
<sequence>MSMERQFKAAKVQVTMVGDQHPKGVNHLFNNVSQQFSNDQLISLTQAVALLTNEKCVGVNVIVTDHVAID</sequence>
<gene>
    <name evidence="2" type="ORF">CK797_04925</name>
</gene>
<dbReference type="Proteomes" id="UP000239920">
    <property type="component" value="Unassembled WGS sequence"/>
</dbReference>
<protein>
    <recommendedName>
        <fullName evidence="1">DUF1659 domain-containing protein</fullName>
    </recommendedName>
</protein>
<dbReference type="Pfam" id="PF07872">
    <property type="entry name" value="DUF1659"/>
    <property type="match status" value="1"/>
</dbReference>
<dbReference type="EMBL" id="PNFV01000004">
    <property type="protein sequence ID" value="PMB82771.1"/>
    <property type="molecule type" value="Genomic_DNA"/>
</dbReference>
<evidence type="ECO:0000259" key="1">
    <source>
        <dbReference type="Pfam" id="PF07872"/>
    </source>
</evidence>
<dbReference type="AlphaFoldDB" id="A0A2J6NN66"/>
<dbReference type="InterPro" id="IPR012454">
    <property type="entry name" value="DUF1659"/>
</dbReference>
<accession>A0A2J6NN66</accession>